<dbReference type="Gene3D" id="3.10.110.10">
    <property type="entry name" value="Ubiquitin Conjugating Enzyme"/>
    <property type="match status" value="1"/>
</dbReference>
<reference evidence="3 4" key="1">
    <citation type="submission" date="2016-07" db="EMBL/GenBank/DDBJ databases">
        <title>Pervasive Adenine N6-methylation of Active Genes in Fungi.</title>
        <authorList>
            <consortium name="DOE Joint Genome Institute"/>
            <person name="Mondo S.J."/>
            <person name="Dannebaum R.O."/>
            <person name="Kuo R.C."/>
            <person name="Labutti K."/>
            <person name="Haridas S."/>
            <person name="Kuo A."/>
            <person name="Salamov A."/>
            <person name="Ahrendt S.R."/>
            <person name="Lipzen A."/>
            <person name="Sullivan W."/>
            <person name="Andreopoulos W.B."/>
            <person name="Clum A."/>
            <person name="Lindquist E."/>
            <person name="Daum C."/>
            <person name="Ramamoorthy G.K."/>
            <person name="Gryganskyi A."/>
            <person name="Culley D."/>
            <person name="Magnuson J.K."/>
            <person name="James T.Y."/>
            <person name="O'Malley M.A."/>
            <person name="Stajich J.E."/>
            <person name="Spatafora J.W."/>
            <person name="Visel A."/>
            <person name="Grigoriev I.V."/>
        </authorList>
    </citation>
    <scope>NUCLEOTIDE SEQUENCE [LARGE SCALE GENOMIC DNA]</scope>
    <source>
        <strain evidence="3 4">68-887.2</strain>
    </source>
</reference>
<gene>
    <name evidence="3" type="ORF">BCR39DRAFT_517954</name>
</gene>
<protein>
    <submittedName>
        <fullName evidence="3">Ubiquitin-conjugating enzyme/RWD-like protein</fullName>
    </submittedName>
</protein>
<evidence type="ECO:0000313" key="4">
    <source>
        <dbReference type="Proteomes" id="UP000193986"/>
    </source>
</evidence>
<dbReference type="InParanoid" id="A0A1Y2BH88"/>
<dbReference type="InterPro" id="IPR000608">
    <property type="entry name" value="UBC"/>
</dbReference>
<feature type="domain" description="UBC core" evidence="2">
    <location>
        <begin position="17"/>
        <end position="171"/>
    </location>
</feature>
<dbReference type="Pfam" id="PF00179">
    <property type="entry name" value="UQ_con"/>
    <property type="match status" value="1"/>
</dbReference>
<name>A0A1Y2BH88_9TREE</name>
<proteinExistence type="predicted"/>
<dbReference type="AlphaFoldDB" id="A0A1Y2BH88"/>
<dbReference type="SUPFAM" id="SSF54495">
    <property type="entry name" value="UBC-like"/>
    <property type="match status" value="1"/>
</dbReference>
<keyword evidence="4" id="KW-1185">Reference proteome</keyword>
<dbReference type="PROSITE" id="PS50127">
    <property type="entry name" value="UBC_2"/>
    <property type="match status" value="1"/>
</dbReference>
<evidence type="ECO:0000259" key="2">
    <source>
        <dbReference type="PROSITE" id="PS50127"/>
    </source>
</evidence>
<evidence type="ECO:0000313" key="3">
    <source>
        <dbReference type="EMBL" id="ORY33960.1"/>
    </source>
</evidence>
<keyword evidence="1" id="KW-0833">Ubl conjugation pathway</keyword>
<dbReference type="InterPro" id="IPR016135">
    <property type="entry name" value="UBQ-conjugating_enzyme/RWD"/>
</dbReference>
<dbReference type="EMBL" id="MCFC01000004">
    <property type="protein sequence ID" value="ORY33960.1"/>
    <property type="molecule type" value="Genomic_DNA"/>
</dbReference>
<accession>A0A1Y2BH88</accession>
<dbReference type="InterPro" id="IPR050113">
    <property type="entry name" value="Ub_conjugating_enzyme"/>
</dbReference>
<evidence type="ECO:0000256" key="1">
    <source>
        <dbReference type="ARBA" id="ARBA00022786"/>
    </source>
</evidence>
<dbReference type="Proteomes" id="UP000193986">
    <property type="component" value="Unassembled WGS sequence"/>
</dbReference>
<dbReference type="STRING" id="71784.A0A1Y2BH88"/>
<dbReference type="SMART" id="SM00212">
    <property type="entry name" value="UBCc"/>
    <property type="match status" value="1"/>
</dbReference>
<dbReference type="OrthoDB" id="5596422at2759"/>
<organism evidence="3 4">
    <name type="scientific">Naematelia encephala</name>
    <dbReference type="NCBI Taxonomy" id="71784"/>
    <lineage>
        <taxon>Eukaryota</taxon>
        <taxon>Fungi</taxon>
        <taxon>Dikarya</taxon>
        <taxon>Basidiomycota</taxon>
        <taxon>Agaricomycotina</taxon>
        <taxon>Tremellomycetes</taxon>
        <taxon>Tremellales</taxon>
        <taxon>Naemateliaceae</taxon>
        <taxon>Naematelia</taxon>
    </lineage>
</organism>
<sequence length="242" mass="27059">MNSPKRQVQEPTEISTLLAAELGLEYASLRAVGICPTGIYITPSTSTLLRWHGVFFVHRGPYAGAVLHFTLTFPTTYPRTAPTIQFDSEVYHPMVDPRTRIWSPRGKLAQWQPRVHHVPHLLHSLKASFKTKALDEIAEDEAINKQIWSLHRHSPQTFLSMTAQRSLHSTSRHTLYPNTAAPDQVVIGLPSTPPRQRTISGRSLVGSQSDEKGIVFREIGEEEKERLWKGLKASLGVDGASV</sequence>
<dbReference type="CDD" id="cd23814">
    <property type="entry name" value="UEV_AKTIP"/>
    <property type="match status" value="1"/>
</dbReference>
<dbReference type="PANTHER" id="PTHR24067">
    <property type="entry name" value="UBIQUITIN-CONJUGATING ENZYME E2"/>
    <property type="match status" value="1"/>
</dbReference>
<comment type="caution">
    <text evidence="3">The sequence shown here is derived from an EMBL/GenBank/DDBJ whole genome shotgun (WGS) entry which is preliminary data.</text>
</comment>